<sequence length="123" mass="12952">MNHHPPDDHRSPEQLVAAGALRHHADLHPHPALNHSPIGYVSTALWAELTALAIAPSAAEATAAALLRALADRAVDAALAPGNERAPRDDLYVTDPAHIGPHRRAVWFQRSGPGGPITAAFAP</sequence>
<gene>
    <name evidence="1" type="ORF">O1G21_36890</name>
</gene>
<protein>
    <submittedName>
        <fullName evidence="1">Uncharacterized protein</fullName>
    </submittedName>
</protein>
<evidence type="ECO:0000313" key="1">
    <source>
        <dbReference type="EMBL" id="WBP90898.1"/>
    </source>
</evidence>
<dbReference type="Proteomes" id="UP001212821">
    <property type="component" value="Chromosome"/>
</dbReference>
<dbReference type="EMBL" id="CP115450">
    <property type="protein sequence ID" value="WBP90898.1"/>
    <property type="molecule type" value="Genomic_DNA"/>
</dbReference>
<dbReference type="RefSeq" id="WP_270149955.1">
    <property type="nucleotide sequence ID" value="NZ_CP115450.1"/>
</dbReference>
<keyword evidence="2" id="KW-1185">Reference proteome</keyword>
<proteinExistence type="predicted"/>
<accession>A0ABY7QDV7</accession>
<evidence type="ECO:0000313" key="2">
    <source>
        <dbReference type="Proteomes" id="UP001212821"/>
    </source>
</evidence>
<organism evidence="1 2">
    <name type="scientific">Kitasatospora cathayae</name>
    <dbReference type="NCBI Taxonomy" id="3004092"/>
    <lineage>
        <taxon>Bacteria</taxon>
        <taxon>Bacillati</taxon>
        <taxon>Actinomycetota</taxon>
        <taxon>Actinomycetes</taxon>
        <taxon>Kitasatosporales</taxon>
        <taxon>Streptomycetaceae</taxon>
        <taxon>Kitasatospora</taxon>
    </lineage>
</organism>
<name>A0ABY7QDV7_9ACTN</name>
<reference evidence="2" key="1">
    <citation type="submission" date="2022-12" db="EMBL/GenBank/DDBJ databases">
        <authorList>
            <person name="Mo P."/>
        </authorList>
    </citation>
    <scope>NUCLEOTIDE SEQUENCE [LARGE SCALE GENOMIC DNA]</scope>
    <source>
        <strain evidence="2">HUAS 3-15</strain>
    </source>
</reference>